<gene>
    <name evidence="1" type="ORF">A6A03_04150</name>
</gene>
<sequence length="91" mass="10100">MRLARIGARIITLYYTTDRPLASLIFAHMFGVRGENPFKNGLQKPIGGDILDVWSQVAPTVGMGNRLLDTRCCRNGRQSHQAVQGSAMNRL</sequence>
<reference evidence="1 2" key="1">
    <citation type="submission" date="2016-04" db="EMBL/GenBank/DDBJ databases">
        <title>Chloroflexus islandicus sp. nov., a thermophilic filamentous anoxygenic phototrophic bacterium from geyser Strokkur (Iceland).</title>
        <authorList>
            <person name="Gaisin V.A."/>
            <person name="Kalashnikov A.M."/>
            <person name="Sukhacheva M.V."/>
            <person name="Grouzdev D.S."/>
            <person name="Ivanov T.M."/>
            <person name="Kuznetsov B."/>
            <person name="Gorlenko V.M."/>
        </authorList>
    </citation>
    <scope>NUCLEOTIDE SEQUENCE [LARGE SCALE GENOMIC DNA]</scope>
    <source>
        <strain evidence="2">isl-2</strain>
    </source>
</reference>
<proteinExistence type="predicted"/>
<dbReference type="EMBL" id="LWQS01000093">
    <property type="protein sequence ID" value="OAN40512.1"/>
    <property type="molecule type" value="Genomic_DNA"/>
</dbReference>
<evidence type="ECO:0000313" key="1">
    <source>
        <dbReference type="EMBL" id="OAN40512.1"/>
    </source>
</evidence>
<comment type="caution">
    <text evidence="1">The sequence shown here is derived from an EMBL/GenBank/DDBJ whole genome shotgun (WGS) entry which is preliminary data.</text>
</comment>
<dbReference type="Proteomes" id="UP000078287">
    <property type="component" value="Unassembled WGS sequence"/>
</dbReference>
<keyword evidence="2" id="KW-1185">Reference proteome</keyword>
<name>A0A178LZQ8_9CHLR</name>
<accession>A0A178LZQ8</accession>
<evidence type="ECO:0000313" key="2">
    <source>
        <dbReference type="Proteomes" id="UP000078287"/>
    </source>
</evidence>
<organism evidence="1 2">
    <name type="scientific">Chloroflexus islandicus</name>
    <dbReference type="NCBI Taxonomy" id="1707952"/>
    <lineage>
        <taxon>Bacteria</taxon>
        <taxon>Bacillati</taxon>
        <taxon>Chloroflexota</taxon>
        <taxon>Chloroflexia</taxon>
        <taxon>Chloroflexales</taxon>
        <taxon>Chloroflexineae</taxon>
        <taxon>Chloroflexaceae</taxon>
        <taxon>Chloroflexus</taxon>
    </lineage>
</organism>
<dbReference type="AlphaFoldDB" id="A0A178LZQ8"/>
<dbReference type="STRING" id="1707952.A6A03_04150"/>
<protein>
    <submittedName>
        <fullName evidence="1">Uncharacterized protein</fullName>
    </submittedName>
</protein>